<organism evidence="2 3">
    <name type="scientific">Prorocentrum cordatum</name>
    <dbReference type="NCBI Taxonomy" id="2364126"/>
    <lineage>
        <taxon>Eukaryota</taxon>
        <taxon>Sar</taxon>
        <taxon>Alveolata</taxon>
        <taxon>Dinophyceae</taxon>
        <taxon>Prorocentrales</taxon>
        <taxon>Prorocentraceae</taxon>
        <taxon>Prorocentrum</taxon>
    </lineage>
</organism>
<feature type="non-terminal residue" evidence="2">
    <location>
        <position position="1"/>
    </location>
</feature>
<protein>
    <submittedName>
        <fullName evidence="2">Uncharacterized protein</fullName>
    </submittedName>
</protein>
<sequence>EQLMRLFTGQGPPQQGLAEAWRTGGDPWTAQSGTPGKMSFPSASWLGQAVPADADWEEPVEMVEDDIESASASAIACAKRSEAEGSVADWLGGERFNDDREVFLAR</sequence>
<gene>
    <name evidence="2" type="ORF">PCOR1329_LOCUS282</name>
</gene>
<evidence type="ECO:0000256" key="1">
    <source>
        <dbReference type="SAM" id="MobiDB-lite"/>
    </source>
</evidence>
<name>A0ABN9P6S7_9DINO</name>
<keyword evidence="3" id="KW-1185">Reference proteome</keyword>
<reference evidence="2" key="1">
    <citation type="submission" date="2023-10" db="EMBL/GenBank/DDBJ databases">
        <authorList>
            <person name="Chen Y."/>
            <person name="Shah S."/>
            <person name="Dougan E. K."/>
            <person name="Thang M."/>
            <person name="Chan C."/>
        </authorList>
    </citation>
    <scope>NUCLEOTIDE SEQUENCE [LARGE SCALE GENOMIC DNA]</scope>
</reference>
<evidence type="ECO:0000313" key="3">
    <source>
        <dbReference type="Proteomes" id="UP001189429"/>
    </source>
</evidence>
<dbReference type="Proteomes" id="UP001189429">
    <property type="component" value="Unassembled WGS sequence"/>
</dbReference>
<comment type="caution">
    <text evidence="2">The sequence shown here is derived from an EMBL/GenBank/DDBJ whole genome shotgun (WGS) entry which is preliminary data.</text>
</comment>
<feature type="region of interest" description="Disordered" evidence="1">
    <location>
        <begin position="1"/>
        <end position="43"/>
    </location>
</feature>
<accession>A0ABN9P6S7</accession>
<evidence type="ECO:0000313" key="2">
    <source>
        <dbReference type="EMBL" id="CAK0788373.1"/>
    </source>
</evidence>
<proteinExistence type="predicted"/>
<dbReference type="EMBL" id="CAUYUJ010000043">
    <property type="protein sequence ID" value="CAK0788373.1"/>
    <property type="molecule type" value="Genomic_DNA"/>
</dbReference>
<feature type="non-terminal residue" evidence="2">
    <location>
        <position position="106"/>
    </location>
</feature>